<dbReference type="Proteomes" id="UP000887579">
    <property type="component" value="Unplaced"/>
</dbReference>
<name>A0AC34G424_9BILA</name>
<protein>
    <submittedName>
        <fullName evidence="2">Uncharacterized protein</fullName>
    </submittedName>
</protein>
<accession>A0AC34G424</accession>
<reference evidence="2" key="1">
    <citation type="submission" date="2022-11" db="UniProtKB">
        <authorList>
            <consortium name="WormBaseParasite"/>
        </authorList>
    </citation>
    <scope>IDENTIFICATION</scope>
</reference>
<organism evidence="1 2">
    <name type="scientific">Panagrolaimus sp. ES5</name>
    <dbReference type="NCBI Taxonomy" id="591445"/>
    <lineage>
        <taxon>Eukaryota</taxon>
        <taxon>Metazoa</taxon>
        <taxon>Ecdysozoa</taxon>
        <taxon>Nematoda</taxon>
        <taxon>Chromadorea</taxon>
        <taxon>Rhabditida</taxon>
        <taxon>Tylenchina</taxon>
        <taxon>Panagrolaimomorpha</taxon>
        <taxon>Panagrolaimoidea</taxon>
        <taxon>Panagrolaimidae</taxon>
        <taxon>Panagrolaimus</taxon>
    </lineage>
</organism>
<sequence>MLTFNTENMVRQNFAFPAPIMDYIYKNAKPKHLIKLYQTCKFFYNKFRQNIILNLEIVADGEAEFFTPTKTVICKTNPALEKLADSWIIDSFIYRALMADNLIPSFNYCDIKKLELQEYILLEEFEILTKPGTIEEIKLKGVFRDQIFVSIEDIISQVPNATSI</sequence>
<evidence type="ECO:0000313" key="2">
    <source>
        <dbReference type="WBParaSite" id="ES5_v2.g24356.t1"/>
    </source>
</evidence>
<dbReference type="WBParaSite" id="ES5_v2.g24356.t1">
    <property type="protein sequence ID" value="ES5_v2.g24356.t1"/>
    <property type="gene ID" value="ES5_v2.g24356"/>
</dbReference>
<evidence type="ECO:0000313" key="1">
    <source>
        <dbReference type="Proteomes" id="UP000887579"/>
    </source>
</evidence>
<proteinExistence type="predicted"/>